<sequence>MKPSLTDHILENQQFTGMNFKGASALANGKGLKESGLARTHHVSDSSVRAIIEYLHQHREWTTYQGGLNKVSNWIKSLTHGLGTADDLFQLLLHPTGARDLEAVINGLSNNPWNVGIGGAKTNEQVGPMRDASVTTLGNPSPQTFATDFGLQYLRGIVPDNILNGAGGQLVNDETSNALNSMEVETHFYEVPNPGVYNAPELTDGQLLAMINQELTHNRRWAIQLAQHFRGNEQEMINSLREENVRFRVTALGEVLLMYRGG</sequence>
<proteinExistence type="predicted"/>
<name>A0A0L0EU73_9GAMM</name>
<evidence type="ECO:0000313" key="2">
    <source>
        <dbReference type="Proteomes" id="UP000036850"/>
    </source>
</evidence>
<protein>
    <submittedName>
        <fullName evidence="1">Uncharacterized protein</fullName>
    </submittedName>
</protein>
<evidence type="ECO:0000313" key="1">
    <source>
        <dbReference type="EMBL" id="KNC67930.1"/>
    </source>
</evidence>
<organism evidence="1 2">
    <name type="scientific">Pseudoalteromonas rubra</name>
    <dbReference type="NCBI Taxonomy" id="43658"/>
    <lineage>
        <taxon>Bacteria</taxon>
        <taxon>Pseudomonadati</taxon>
        <taxon>Pseudomonadota</taxon>
        <taxon>Gammaproteobacteria</taxon>
        <taxon>Alteromonadales</taxon>
        <taxon>Pseudoalteromonadaceae</taxon>
        <taxon>Pseudoalteromonas</taxon>
    </lineage>
</organism>
<dbReference type="PATRIC" id="fig|43658.6.peg.4824"/>
<dbReference type="EMBL" id="LFZX01000043">
    <property type="protein sequence ID" value="KNC67930.1"/>
    <property type="molecule type" value="Genomic_DNA"/>
</dbReference>
<dbReference type="Proteomes" id="UP000036850">
    <property type="component" value="Unassembled WGS sequence"/>
</dbReference>
<reference evidence="2" key="1">
    <citation type="submission" date="2015-07" db="EMBL/GenBank/DDBJ databases">
        <title>Draft genome sequence of a Pseudoalteromonas rubra strain, OCN096, isolated from Kaneohe Bay, Oahu, Hawaii.</title>
        <authorList>
            <person name="Beurmann S."/>
            <person name="Ushijima B."/>
            <person name="Belcaid M."/>
            <person name="Callahan S.M."/>
            <person name="Aeby G.S."/>
        </authorList>
    </citation>
    <scope>NUCLEOTIDE SEQUENCE [LARGE SCALE GENOMIC DNA]</scope>
    <source>
        <strain evidence="2">OCN096</strain>
    </source>
</reference>
<dbReference type="AlphaFoldDB" id="A0A0L0EU73"/>
<comment type="caution">
    <text evidence="1">The sequence shown here is derived from an EMBL/GenBank/DDBJ whole genome shotgun (WGS) entry which is preliminary data.</text>
</comment>
<accession>A0A0L0EU73</accession>
<gene>
    <name evidence="1" type="ORF">AC626_07855</name>
</gene>